<keyword evidence="2" id="KW-0813">Transport</keyword>
<gene>
    <name evidence="4" type="ORF">C9374_010299</name>
</gene>
<dbReference type="GO" id="GO:0015031">
    <property type="term" value="P:protein transport"/>
    <property type="evidence" value="ECO:0007669"/>
    <property type="project" value="UniProtKB-KW"/>
</dbReference>
<evidence type="ECO:0000313" key="5">
    <source>
        <dbReference type="Proteomes" id="UP000816034"/>
    </source>
</evidence>
<sequence length="616" mass="69286">MTLGIRKKEHQNHRATLGMRILREKILSSVKQGRCSFSPKFNTTLTDLTRNDDGNSSSLLSSLFWNHDTKSTCATTGPIISENTRKLIVSETIVAKDDIDFKNKFGVLFKQYSYNTGHHQKIPYGTRRKTLNKTTVRDLPMLVTCLDMEWNSFQTVLNAATVIRKLLSIERNPPINEVIQSGAMEYFIQFLDFNEIQKYFNVEFQSSQIPKPFSQIYRHVPGQRTITERQLYDLLLESAWAVTNVASGTHDHTTYVVEMGAISKFIQLMPVENDEVRCQVIWGMGNIAGDSCSLRDLVLEMGAMSLLLHELDKPGNTLSFQRNATWALSNFLRGKPVPSFEYVKQCIPTICNLLDEKDEEVLTDACWAASYATDGPMERLQACVDQGFIPRLIKHVKSPYPSIQTPALRTIGNILTGDDTLTQAVLSANSGEVIYCLKSLLDHPKQSLRKEAMWTISNIAAGTISQIQQLIDAGVVPKIIEKLGDEYTVQKEGYWGLSNICDCGSRSQIEYVVKCGGVNQLVKGLNKLQDPKVTYAVMEGLEAVLRKYDKGDASQPITDILYIIEQEGGVEVLEKLEKHYSEDVSRLAQTLLDYFDQEGEENEDVQTVHNPSTNLA</sequence>
<protein>
    <recommendedName>
        <fullName evidence="6">Importin subunit alpha</fullName>
    </recommendedName>
</protein>
<dbReference type="GeneID" id="68102753"/>
<accession>A0AA88GC88</accession>
<evidence type="ECO:0000313" key="4">
    <source>
        <dbReference type="EMBL" id="KAG2374925.1"/>
    </source>
</evidence>
<dbReference type="Gene3D" id="1.25.10.10">
    <property type="entry name" value="Leucine-rich Repeat Variant"/>
    <property type="match status" value="1"/>
</dbReference>
<evidence type="ECO:0008006" key="6">
    <source>
        <dbReference type="Google" id="ProtNLM"/>
    </source>
</evidence>
<organism evidence="4 5">
    <name type="scientific">Naegleria lovaniensis</name>
    <name type="common">Amoeba</name>
    <dbReference type="NCBI Taxonomy" id="51637"/>
    <lineage>
        <taxon>Eukaryota</taxon>
        <taxon>Discoba</taxon>
        <taxon>Heterolobosea</taxon>
        <taxon>Tetramitia</taxon>
        <taxon>Eutetramitia</taxon>
        <taxon>Vahlkampfiidae</taxon>
        <taxon>Naegleria</taxon>
    </lineage>
</organism>
<evidence type="ECO:0000256" key="2">
    <source>
        <dbReference type="ARBA" id="ARBA00022448"/>
    </source>
</evidence>
<evidence type="ECO:0000256" key="1">
    <source>
        <dbReference type="ARBA" id="ARBA00010394"/>
    </source>
</evidence>
<comment type="caution">
    <text evidence="4">The sequence shown here is derived from an EMBL/GenBank/DDBJ whole genome shotgun (WGS) entry which is preliminary data.</text>
</comment>
<dbReference type="Pfam" id="PF00514">
    <property type="entry name" value="Arm"/>
    <property type="match status" value="3"/>
</dbReference>
<dbReference type="InterPro" id="IPR016024">
    <property type="entry name" value="ARM-type_fold"/>
</dbReference>
<comment type="similarity">
    <text evidence="1">Belongs to the importin alpha family.</text>
</comment>
<dbReference type="AlphaFoldDB" id="A0AA88GC88"/>
<evidence type="ECO:0000256" key="3">
    <source>
        <dbReference type="ARBA" id="ARBA00022927"/>
    </source>
</evidence>
<dbReference type="InterPro" id="IPR011989">
    <property type="entry name" value="ARM-like"/>
</dbReference>
<name>A0AA88GC88_NAELO</name>
<dbReference type="SUPFAM" id="SSF48371">
    <property type="entry name" value="ARM repeat"/>
    <property type="match status" value="1"/>
</dbReference>
<keyword evidence="5" id="KW-1185">Reference proteome</keyword>
<dbReference type="SMART" id="SM00185">
    <property type="entry name" value="ARM"/>
    <property type="match status" value="9"/>
</dbReference>
<keyword evidence="3" id="KW-0653">Protein transport</keyword>
<dbReference type="InterPro" id="IPR000225">
    <property type="entry name" value="Armadillo"/>
</dbReference>
<dbReference type="Proteomes" id="UP000816034">
    <property type="component" value="Unassembled WGS sequence"/>
</dbReference>
<reference evidence="4 5" key="1">
    <citation type="journal article" date="2018" name="BMC Genomics">
        <title>The genome of Naegleria lovaniensis, the basis for a comparative approach to unravel pathogenicity factors of the human pathogenic amoeba N. fowleri.</title>
        <authorList>
            <person name="Liechti N."/>
            <person name="Schurch N."/>
            <person name="Bruggmann R."/>
            <person name="Wittwer M."/>
        </authorList>
    </citation>
    <scope>NUCLEOTIDE SEQUENCE [LARGE SCALE GENOMIC DNA]</scope>
    <source>
        <strain evidence="4 5">ATCC 30569</strain>
    </source>
</reference>
<dbReference type="RefSeq" id="XP_044544099.1">
    <property type="nucleotide sequence ID" value="XM_044685827.1"/>
</dbReference>
<proteinExistence type="inferred from homology"/>
<dbReference type="PANTHER" id="PTHR23316">
    <property type="entry name" value="IMPORTIN ALPHA"/>
    <property type="match status" value="1"/>
</dbReference>
<dbReference type="EMBL" id="PYSW02000041">
    <property type="protein sequence ID" value="KAG2374925.1"/>
    <property type="molecule type" value="Genomic_DNA"/>
</dbReference>